<dbReference type="Pfam" id="PF14291">
    <property type="entry name" value="DUF4371"/>
    <property type="match status" value="1"/>
</dbReference>
<evidence type="ECO:0000259" key="2">
    <source>
        <dbReference type="Pfam" id="PF14291"/>
    </source>
</evidence>
<dbReference type="OrthoDB" id="6511285at2759"/>
<feature type="domain" description="DUF4371" evidence="2">
    <location>
        <begin position="196"/>
        <end position="298"/>
    </location>
</feature>
<feature type="compositionally biased region" description="Basic and acidic residues" evidence="1">
    <location>
        <begin position="109"/>
        <end position="119"/>
    </location>
</feature>
<feature type="compositionally biased region" description="Basic residues" evidence="1">
    <location>
        <begin position="99"/>
        <end position="108"/>
    </location>
</feature>
<dbReference type="InterPro" id="IPR025398">
    <property type="entry name" value="DUF4371"/>
</dbReference>
<dbReference type="PANTHER" id="PTHR45749">
    <property type="match status" value="1"/>
</dbReference>
<feature type="region of interest" description="Disordered" evidence="1">
    <location>
        <begin position="1"/>
        <end position="153"/>
    </location>
</feature>
<dbReference type="EMBL" id="BMAV01010510">
    <property type="protein sequence ID" value="GFY55670.1"/>
    <property type="molecule type" value="Genomic_DNA"/>
</dbReference>
<keyword evidence="4" id="KW-1185">Reference proteome</keyword>
<dbReference type="PANTHER" id="PTHR45749:SF21">
    <property type="entry name" value="DUF4371 DOMAIN-CONTAINING PROTEIN"/>
    <property type="match status" value="1"/>
</dbReference>
<protein>
    <submittedName>
        <fullName evidence="3">DUF4371 domain-containing protein</fullName>
    </submittedName>
</protein>
<feature type="compositionally biased region" description="Polar residues" evidence="1">
    <location>
        <begin position="45"/>
        <end position="58"/>
    </location>
</feature>
<sequence length="316" mass="35746">MTGLKEDQGDRRMTVTAKRKAHAGSKEASSQIRNRLKKKKIPVSGTATSELDISQYNLWSRIKEAAESRPSRGLMQDQGGPVRPRERRRQESRSYNKEHKYKQQSKRQSRQEQEQEPRSGRSSHQSSRTSRGAKQQQRQEMGEKSTSRRTASLEVLVRCPNGVHLHKLWVTDHERSVGRVDSGESVSPTEEIPQALIRKVISPELPKGQIAEINKSQFSLILDESTGVACCKHLCLCVRYCNGKENKIVSQFLGLVEVLESTTDSLYKHVKDFFNKIGINLGNCFAIGTDGASNLCGKKSFIFYSNDERHPKSNFN</sequence>
<accession>A0A8X6XL50</accession>
<evidence type="ECO:0000313" key="4">
    <source>
        <dbReference type="Proteomes" id="UP000886998"/>
    </source>
</evidence>
<gene>
    <name evidence="3" type="ORF">TNIN_424531</name>
</gene>
<organism evidence="3 4">
    <name type="scientific">Trichonephila inaurata madagascariensis</name>
    <dbReference type="NCBI Taxonomy" id="2747483"/>
    <lineage>
        <taxon>Eukaryota</taxon>
        <taxon>Metazoa</taxon>
        <taxon>Ecdysozoa</taxon>
        <taxon>Arthropoda</taxon>
        <taxon>Chelicerata</taxon>
        <taxon>Arachnida</taxon>
        <taxon>Araneae</taxon>
        <taxon>Araneomorphae</taxon>
        <taxon>Entelegynae</taxon>
        <taxon>Araneoidea</taxon>
        <taxon>Nephilidae</taxon>
        <taxon>Trichonephila</taxon>
        <taxon>Trichonephila inaurata</taxon>
    </lineage>
</organism>
<comment type="caution">
    <text evidence="3">The sequence shown here is derived from an EMBL/GenBank/DDBJ whole genome shotgun (WGS) entry which is preliminary data.</text>
</comment>
<feature type="compositionally biased region" description="Basic and acidic residues" evidence="1">
    <location>
        <begin position="88"/>
        <end position="98"/>
    </location>
</feature>
<name>A0A8X6XL50_9ARAC</name>
<feature type="compositionally biased region" description="Low complexity" evidence="1">
    <location>
        <begin position="120"/>
        <end position="130"/>
    </location>
</feature>
<feature type="compositionally biased region" description="Basic and acidic residues" evidence="1">
    <location>
        <begin position="1"/>
        <end position="13"/>
    </location>
</feature>
<evidence type="ECO:0000256" key="1">
    <source>
        <dbReference type="SAM" id="MobiDB-lite"/>
    </source>
</evidence>
<dbReference type="Proteomes" id="UP000886998">
    <property type="component" value="Unassembled WGS sequence"/>
</dbReference>
<feature type="compositionally biased region" description="Basic and acidic residues" evidence="1">
    <location>
        <begin position="61"/>
        <end position="70"/>
    </location>
</feature>
<reference evidence="3" key="1">
    <citation type="submission" date="2020-08" db="EMBL/GenBank/DDBJ databases">
        <title>Multicomponent nature underlies the extraordinary mechanical properties of spider dragline silk.</title>
        <authorList>
            <person name="Kono N."/>
            <person name="Nakamura H."/>
            <person name="Mori M."/>
            <person name="Yoshida Y."/>
            <person name="Ohtoshi R."/>
            <person name="Malay A.D."/>
            <person name="Moran D.A.P."/>
            <person name="Tomita M."/>
            <person name="Numata K."/>
            <person name="Arakawa K."/>
        </authorList>
    </citation>
    <scope>NUCLEOTIDE SEQUENCE</scope>
</reference>
<dbReference type="AlphaFoldDB" id="A0A8X6XL50"/>
<evidence type="ECO:0000313" key="3">
    <source>
        <dbReference type="EMBL" id="GFY55670.1"/>
    </source>
</evidence>
<proteinExistence type="predicted"/>